<dbReference type="AlphaFoldDB" id="A0A426YSX1"/>
<proteinExistence type="predicted"/>
<dbReference type="Proteomes" id="UP000287651">
    <property type="component" value="Unassembled WGS sequence"/>
</dbReference>
<name>A0A426YSX1_ENSVE</name>
<dbReference type="EMBL" id="AMZH03010392">
    <property type="protein sequence ID" value="RRT54840.1"/>
    <property type="molecule type" value="Genomic_DNA"/>
</dbReference>
<sequence>MISSVRTFTDYKLGVISIGDQPLWNFIGVPPFLVFCTKAENHFDLLMKKSG</sequence>
<evidence type="ECO:0000313" key="2">
    <source>
        <dbReference type="Proteomes" id="UP000287651"/>
    </source>
</evidence>
<comment type="caution">
    <text evidence="1">The sequence shown here is derived from an EMBL/GenBank/DDBJ whole genome shotgun (WGS) entry which is preliminary data.</text>
</comment>
<organism evidence="1 2">
    <name type="scientific">Ensete ventricosum</name>
    <name type="common">Abyssinian banana</name>
    <name type="synonym">Musa ensete</name>
    <dbReference type="NCBI Taxonomy" id="4639"/>
    <lineage>
        <taxon>Eukaryota</taxon>
        <taxon>Viridiplantae</taxon>
        <taxon>Streptophyta</taxon>
        <taxon>Embryophyta</taxon>
        <taxon>Tracheophyta</taxon>
        <taxon>Spermatophyta</taxon>
        <taxon>Magnoliopsida</taxon>
        <taxon>Liliopsida</taxon>
        <taxon>Zingiberales</taxon>
        <taxon>Musaceae</taxon>
        <taxon>Ensete</taxon>
    </lineage>
</organism>
<accession>A0A426YSX1</accession>
<reference evidence="1 2" key="1">
    <citation type="journal article" date="2014" name="Agronomy (Basel)">
        <title>A Draft Genome Sequence for Ensete ventricosum, the Drought-Tolerant Tree Against Hunger.</title>
        <authorList>
            <person name="Harrison J."/>
            <person name="Moore K.A."/>
            <person name="Paszkiewicz K."/>
            <person name="Jones T."/>
            <person name="Grant M."/>
            <person name="Ambacheew D."/>
            <person name="Muzemil S."/>
            <person name="Studholme D.J."/>
        </authorList>
    </citation>
    <scope>NUCLEOTIDE SEQUENCE [LARGE SCALE GENOMIC DNA]</scope>
</reference>
<gene>
    <name evidence="1" type="ORF">B296_00013132</name>
</gene>
<evidence type="ECO:0000313" key="1">
    <source>
        <dbReference type="EMBL" id="RRT54840.1"/>
    </source>
</evidence>
<protein>
    <submittedName>
        <fullName evidence="1">Uncharacterized protein</fullName>
    </submittedName>
</protein>